<dbReference type="InterPro" id="IPR050216">
    <property type="entry name" value="LRR_domain-containing"/>
</dbReference>
<keyword evidence="1" id="KW-0433">Leucine-rich repeat</keyword>
<feature type="non-terminal residue" evidence="3">
    <location>
        <position position="124"/>
    </location>
</feature>
<gene>
    <name evidence="3" type="ORF">D910_04673</name>
</gene>
<dbReference type="SUPFAM" id="SSF52058">
    <property type="entry name" value="L domain-like"/>
    <property type="match status" value="1"/>
</dbReference>
<dbReference type="AlphaFoldDB" id="U4U2I5"/>
<evidence type="ECO:0000256" key="1">
    <source>
        <dbReference type="ARBA" id="ARBA00022614"/>
    </source>
</evidence>
<dbReference type="Gene3D" id="3.80.10.10">
    <property type="entry name" value="Ribonuclease Inhibitor"/>
    <property type="match status" value="1"/>
</dbReference>
<evidence type="ECO:0000256" key="2">
    <source>
        <dbReference type="ARBA" id="ARBA00022737"/>
    </source>
</evidence>
<organism evidence="3 4">
    <name type="scientific">Dendroctonus ponderosae</name>
    <name type="common">Mountain pine beetle</name>
    <dbReference type="NCBI Taxonomy" id="77166"/>
    <lineage>
        <taxon>Eukaryota</taxon>
        <taxon>Metazoa</taxon>
        <taxon>Ecdysozoa</taxon>
        <taxon>Arthropoda</taxon>
        <taxon>Hexapoda</taxon>
        <taxon>Insecta</taxon>
        <taxon>Pterygota</taxon>
        <taxon>Neoptera</taxon>
        <taxon>Endopterygota</taxon>
        <taxon>Coleoptera</taxon>
        <taxon>Polyphaga</taxon>
        <taxon>Cucujiformia</taxon>
        <taxon>Curculionidae</taxon>
        <taxon>Scolytinae</taxon>
        <taxon>Dendroctonus</taxon>
    </lineage>
</organism>
<dbReference type="OrthoDB" id="6149831at2759"/>
<dbReference type="PANTHER" id="PTHR48051">
    <property type="match status" value="1"/>
</dbReference>
<evidence type="ECO:0000313" key="4">
    <source>
        <dbReference type="Proteomes" id="UP000030742"/>
    </source>
</evidence>
<dbReference type="STRING" id="77166.U4U2I5"/>
<name>U4U2I5_DENPD</name>
<evidence type="ECO:0000313" key="3">
    <source>
        <dbReference type="EMBL" id="ERL87277.1"/>
    </source>
</evidence>
<keyword evidence="2" id="KW-0677">Repeat</keyword>
<proteinExistence type="predicted"/>
<dbReference type="EMBL" id="KB631927">
    <property type="protein sequence ID" value="ERL87277.1"/>
    <property type="molecule type" value="Genomic_DNA"/>
</dbReference>
<dbReference type="InterPro" id="IPR032675">
    <property type="entry name" value="LRR_dom_sf"/>
</dbReference>
<dbReference type="PANTHER" id="PTHR48051:SF21">
    <property type="entry name" value="CALPONIN-HOMOLOGY (CH) DOMAIN-CONTAINING PROTEIN"/>
    <property type="match status" value="1"/>
</dbReference>
<reference evidence="3 4" key="1">
    <citation type="journal article" date="2013" name="Genome Biol.">
        <title>Draft genome of the mountain pine beetle, Dendroctonus ponderosae Hopkins, a major forest pest.</title>
        <authorList>
            <person name="Keeling C.I."/>
            <person name="Yuen M.M."/>
            <person name="Liao N.Y."/>
            <person name="Docking T.R."/>
            <person name="Chan S.K."/>
            <person name="Taylor G.A."/>
            <person name="Palmquist D.L."/>
            <person name="Jackman S.D."/>
            <person name="Nguyen A."/>
            <person name="Li M."/>
            <person name="Henderson H."/>
            <person name="Janes J.K."/>
            <person name="Zhao Y."/>
            <person name="Pandoh P."/>
            <person name="Moore R."/>
            <person name="Sperling F.A."/>
            <person name="Huber D.P."/>
            <person name="Birol I."/>
            <person name="Jones S.J."/>
            <person name="Bohlmann J."/>
        </authorList>
    </citation>
    <scope>NUCLEOTIDE SEQUENCE</scope>
</reference>
<dbReference type="Proteomes" id="UP000030742">
    <property type="component" value="Unassembled WGS sequence"/>
</dbReference>
<accession>U4U2I5</accession>
<protein>
    <submittedName>
        <fullName evidence="3">Uncharacterized protein</fullName>
    </submittedName>
</protein>
<dbReference type="GO" id="GO:0005737">
    <property type="term" value="C:cytoplasm"/>
    <property type="evidence" value="ECO:0007669"/>
    <property type="project" value="TreeGrafter"/>
</dbReference>
<sequence length="124" mass="14280">MAVMVPTINGHIQNHLTRSLERILEEANQSGDLKLSNRKLKDFPKAKEKYNLSDTVTADLSKNRFSELPEEVTDFHFLERLQCYHNAIRFIPDSISSLQCLNFLDLSRNQLAALPREICLLPIQ</sequence>